<dbReference type="PROSITE" id="PS50093">
    <property type="entry name" value="PKD"/>
    <property type="match status" value="1"/>
</dbReference>
<dbReference type="Pfam" id="PF07676">
    <property type="entry name" value="PD40"/>
    <property type="match status" value="2"/>
</dbReference>
<dbReference type="Pfam" id="PF18911">
    <property type="entry name" value="PKD_4"/>
    <property type="match status" value="1"/>
</dbReference>
<reference evidence="5 6" key="1">
    <citation type="submission" date="2018-10" db="EMBL/GenBank/DDBJ databases">
        <title>Genomic Encyclopedia of Archaeal and Bacterial Type Strains, Phase II (KMG-II): from individual species to whole genera.</title>
        <authorList>
            <person name="Goeker M."/>
        </authorList>
    </citation>
    <scope>NUCLEOTIDE SEQUENCE [LARGE SCALE GENOMIC DNA]</scope>
    <source>
        <strain evidence="5 6">DSM 14954</strain>
    </source>
</reference>
<dbReference type="SUPFAM" id="SSF50939">
    <property type="entry name" value="Sialidases"/>
    <property type="match status" value="1"/>
</dbReference>
<feature type="region of interest" description="Disordered" evidence="2">
    <location>
        <begin position="1559"/>
        <end position="1586"/>
    </location>
</feature>
<dbReference type="SUPFAM" id="SSF69304">
    <property type="entry name" value="Tricorn protease N-terminal domain"/>
    <property type="match status" value="1"/>
</dbReference>
<dbReference type="CDD" id="cd15482">
    <property type="entry name" value="Sialidase_non-viral"/>
    <property type="match status" value="1"/>
</dbReference>
<dbReference type="Gene3D" id="2.60.40.10">
    <property type="entry name" value="Immunoglobulins"/>
    <property type="match status" value="1"/>
</dbReference>
<dbReference type="Pfam" id="PF17963">
    <property type="entry name" value="Big_9"/>
    <property type="match status" value="1"/>
</dbReference>
<feature type="signal peptide" evidence="3">
    <location>
        <begin position="1"/>
        <end position="23"/>
    </location>
</feature>
<dbReference type="InterPro" id="IPR000601">
    <property type="entry name" value="PKD_dom"/>
</dbReference>
<organism evidence="5 6">
    <name type="scientific">Solirubrobacter pauli</name>
    <dbReference type="NCBI Taxonomy" id="166793"/>
    <lineage>
        <taxon>Bacteria</taxon>
        <taxon>Bacillati</taxon>
        <taxon>Actinomycetota</taxon>
        <taxon>Thermoleophilia</taxon>
        <taxon>Solirubrobacterales</taxon>
        <taxon>Solirubrobacteraceae</taxon>
        <taxon>Solirubrobacter</taxon>
    </lineage>
</organism>
<dbReference type="EMBL" id="RBIL01000001">
    <property type="protein sequence ID" value="RKQ90675.1"/>
    <property type="molecule type" value="Genomic_DNA"/>
</dbReference>
<accession>A0A660L8S7</accession>
<proteinExistence type="inferred from homology"/>
<dbReference type="InterPro" id="IPR013783">
    <property type="entry name" value="Ig-like_fold"/>
</dbReference>
<dbReference type="PANTHER" id="PTHR36842:SF1">
    <property type="entry name" value="PROTEIN TOLB"/>
    <property type="match status" value="1"/>
</dbReference>
<dbReference type="GO" id="GO:0005975">
    <property type="term" value="P:carbohydrate metabolic process"/>
    <property type="evidence" value="ECO:0007669"/>
    <property type="project" value="UniProtKB-ARBA"/>
</dbReference>
<keyword evidence="3" id="KW-0732">Signal</keyword>
<comment type="similarity">
    <text evidence="1">Belongs to the TolB family.</text>
</comment>
<evidence type="ECO:0000256" key="2">
    <source>
        <dbReference type="SAM" id="MobiDB-lite"/>
    </source>
</evidence>
<dbReference type="PANTHER" id="PTHR36842">
    <property type="entry name" value="PROTEIN TOLB HOMOLOG"/>
    <property type="match status" value="1"/>
</dbReference>
<name>A0A660L8S7_9ACTN</name>
<dbReference type="Proteomes" id="UP000278962">
    <property type="component" value="Unassembled WGS sequence"/>
</dbReference>
<dbReference type="OrthoDB" id="9808778at2"/>
<dbReference type="InterPro" id="IPR011659">
    <property type="entry name" value="WD40"/>
</dbReference>
<evidence type="ECO:0000259" key="4">
    <source>
        <dbReference type="PROSITE" id="PS50093"/>
    </source>
</evidence>
<comment type="caution">
    <text evidence="5">The sequence shown here is derived from an EMBL/GenBank/DDBJ whole genome shotgun (WGS) entry which is preliminary data.</text>
</comment>
<evidence type="ECO:0000256" key="1">
    <source>
        <dbReference type="ARBA" id="ARBA00009820"/>
    </source>
</evidence>
<sequence>MHRFRALLLALLALALIPATASADLRSPAVGEASLLSDTPASRTWAPAIATDGNTTFVVYAEERQGVSINRISATGTEIGGSHGLQGPGTVSVEDPKIAVDGDDVYVGWIQGSFWQSERHAVVAASHDGGRTFAPPVRAGRPTGHGAWDLKLAADGDNVFVAYTDNTSRIWTAGSRDGAKTFPCFAQVNDPGDRGSDFSLALDGDHVYWTWLSSGADVYVRRSVDGGRSIEPMQQVHDGSWTLHPGSPTIAAADGTVAVAISKRSSWDREDGSGKDFGAEPLVVTSGDGGASWGEHVLSGARCVGDYCSAPYGLDVDDDRVYVTWRAQGNMYIARSTNGGAGFGGPQVLGPYLYTWHTQSHPYVDAHGDSVVAVWHSAPNPDGFDLDPVAAFSSDRGQTFQLRTVDASPGKDLQPVAAAWGPDPQGAGFAWWKWGETWTHDDPNVLFAPMSAAAPDLELISVRPHQAAQDAARLAAGRPTTVRVMVRSLGAERTSARAKVELAYDDADGRRVERTLEEDVVLRPGLNPVQLLARDPIEVGAGRVTAKVTLNARSADTNPDNNTGEGSKAVVQPRALKVLFVPVAADDEAFPACRDVQDVAEGAERFIEAGWPVDPDRFTVVTDCASRLVHAPPLTEPTLMGPGQLMHRLDRLKWNDPEIDKVIGVVPQGWFSRQQIEGFQQAVGIAPNGGGFDAGLVERQNTGGWIVAHELAHSYGWTEDETTKHHLNDEPAPGFWVAERRDVAASTRDFMHFNTSGGDVASPTGRWTSKATWDFLTEELSTGEILGVAAAGDVLSLTGSVSPAGDVQLGPAVLGEGTPDATTPQGEYTFELLGQGGAVVGSTRFDAVDELGPIGNAAATKDTHIKTATAAFSLQVPAPESARSLRVRKGDDVLVTRTRSANAPTLTVATPARVELGETLKVTWNADDADGDTLTSQVSISTDGGASWRSLGDATTAEELAVKAIVTIGGQDVRVRVTTTDGWNTATAESGSFVIGGQLTDGLVVAEDWFGGVVTANLDGSSLKRVSTSGNEPRWSPDGRKLAWRHDEVFVANADGSGARQLTNAGATGDFLLPVWMPDGDKLVAMRRTNMTNDGNTVIDAETGAEQGRFGARYGQLCGFTRDGSRALVRWNSTPAFELYRADGTQGAYLPQSITGKDCLAMSPDGRYGVVTRYPAKGPSILDVIVYDLQTGTERNLTNGQFGGYNAYPTWSPTGEWIVWASNRDRGGSTGFGSTDIWKIRPDGTGAEKIMDAKPGNRSFEEPDVQPLRGTAPDPEPTLEQRDPNAAVAAVSGSEGLELVLDASASTPGADDAPITAYAWDLDGDGVFTDATGAKPKSTFPDEGTYPVSVLVTDAKGRTATASAEVKVANAAPEILQAELGDGEPANLSARIADSGSADELEAKVFWNGSITGEAVPLIATGDGYTLATSRTGGATTARVEVVDRDGGSDAAEARRVVAPANGAPAAADATATVVAGESVDIALPATDPEEERLAYEIVDQPARGSLQLRESSVEPSAPDVTYTATDVIGPVTFSYRVSDGASRSGVATVTVDVTARPDEPVVEPKPLDPEVPQPPRVSRTGTKPLDPRTVEAITRAAADTTPKAADVFTLPSSKGCVSRRHFRIRVAKGDYTQVAVWVNGKAVKTLRGKRITAAVDLRGLPKGRFTVKIAATLKTGKVVKQSRRFRTCTPKAKKGARR</sequence>
<keyword evidence="6" id="KW-1185">Reference proteome</keyword>
<evidence type="ECO:0000313" key="5">
    <source>
        <dbReference type="EMBL" id="RKQ90675.1"/>
    </source>
</evidence>
<dbReference type="RefSeq" id="WP_121247628.1">
    <property type="nucleotide sequence ID" value="NZ_RBIL01000001.1"/>
</dbReference>
<dbReference type="InterPro" id="IPR035986">
    <property type="entry name" value="PKD_dom_sf"/>
</dbReference>
<dbReference type="InterPro" id="IPR011042">
    <property type="entry name" value="6-blade_b-propeller_TolB-like"/>
</dbReference>
<dbReference type="SUPFAM" id="SSF49299">
    <property type="entry name" value="PKD domain"/>
    <property type="match status" value="1"/>
</dbReference>
<evidence type="ECO:0000313" key="6">
    <source>
        <dbReference type="Proteomes" id="UP000278962"/>
    </source>
</evidence>
<dbReference type="CDD" id="cd00146">
    <property type="entry name" value="PKD"/>
    <property type="match status" value="1"/>
</dbReference>
<feature type="chain" id="PRO_5025039805" evidence="3">
    <location>
        <begin position="24"/>
        <end position="1699"/>
    </location>
</feature>
<gene>
    <name evidence="5" type="ORF">C8N24_0488</name>
</gene>
<feature type="region of interest" description="Disordered" evidence="2">
    <location>
        <begin position="1247"/>
        <end position="1281"/>
    </location>
</feature>
<evidence type="ECO:0000256" key="3">
    <source>
        <dbReference type="SAM" id="SignalP"/>
    </source>
</evidence>
<protein>
    <submittedName>
        <fullName evidence="5">WD40 repeat protein</fullName>
    </submittedName>
</protein>
<dbReference type="Gene3D" id="2.120.10.30">
    <property type="entry name" value="TolB, C-terminal domain"/>
    <property type="match status" value="2"/>
</dbReference>
<dbReference type="InterPro" id="IPR036278">
    <property type="entry name" value="Sialidase_sf"/>
</dbReference>
<feature type="domain" description="PKD" evidence="4">
    <location>
        <begin position="1314"/>
        <end position="1368"/>
    </location>
</feature>
<dbReference type="SMART" id="SM00089">
    <property type="entry name" value="PKD"/>
    <property type="match status" value="1"/>
</dbReference>
<dbReference type="InterPro" id="IPR022409">
    <property type="entry name" value="PKD/Chitinase_dom"/>
</dbReference>